<comment type="similarity">
    <text evidence="1">Belongs to the bacterial sugar transferase family.</text>
</comment>
<keyword evidence="3" id="KW-0812">Transmembrane</keyword>
<accession>A0A848QIN7</accession>
<proteinExistence type="inferred from homology"/>
<dbReference type="Pfam" id="PF02397">
    <property type="entry name" value="Bac_transf"/>
    <property type="match status" value="1"/>
</dbReference>
<dbReference type="PANTHER" id="PTHR30576">
    <property type="entry name" value="COLANIC BIOSYNTHESIS UDP-GLUCOSE LIPID CARRIER TRANSFERASE"/>
    <property type="match status" value="1"/>
</dbReference>
<dbReference type="GO" id="GO:0000271">
    <property type="term" value="P:polysaccharide biosynthetic process"/>
    <property type="evidence" value="ECO:0007669"/>
    <property type="project" value="UniProtKB-KW"/>
</dbReference>
<keyword evidence="3" id="KW-0472">Membrane</keyword>
<dbReference type="Pfam" id="PF03808">
    <property type="entry name" value="Glyco_tran_WecG"/>
    <property type="match status" value="1"/>
</dbReference>
<sequence>MEEATDGVLCWTEKAKLFGLPLVSSTKTEVAAQLVAAAARGQRLIVNFANAHCINTLKADKTYASALRASDLILPDGSGMRIASKLVDQPFKENLNGTDLFPEICHEAAQHGQSIFLLGGAPDVAEDAARTMQDRVKGLEIAGCADGFFTDEEEDGLIDLINGSGAAILMVGFGVPLQEKWIVRNRHRLNVPVVMGVGGLFDYYSGRIPRAPHAIRAVGCEWAWRLAMEPRRLARRYIAGNIVFLGHTLHNAWTETVAKPVFSPATKRSLDIFGAFMAIMMLLPLFLLVALAIKLEDRGPVFFKQLRIGEHGRSFPMYKFRSMYTDSEERRAALLKDSERDGICFKMRNDPRITKTGKFIRRFSIDELPQLLNVLFGHMSLVGPRPALGSEVSVYQKSAYRRLGGKPGITCIWQVSGRAEIPFQKQLAMDVAYLKNRGIITDLWLLIRTIPAVLTGRGAY</sequence>
<keyword evidence="6" id="KW-1185">Reference proteome</keyword>
<evidence type="ECO:0000256" key="1">
    <source>
        <dbReference type="ARBA" id="ARBA00006464"/>
    </source>
</evidence>
<name>A0A848QIN7_9SPHN</name>
<dbReference type="GO" id="GO:0016780">
    <property type="term" value="F:phosphotransferase activity, for other substituted phosphate groups"/>
    <property type="evidence" value="ECO:0007669"/>
    <property type="project" value="TreeGrafter"/>
</dbReference>
<gene>
    <name evidence="5" type="ORF">HKD42_00815</name>
</gene>
<keyword evidence="5" id="KW-0808">Transferase</keyword>
<dbReference type="AlphaFoldDB" id="A0A848QIN7"/>
<dbReference type="InterPro" id="IPR003362">
    <property type="entry name" value="Bact_transf"/>
</dbReference>
<keyword evidence="2" id="KW-0270">Exopolysaccharide synthesis</keyword>
<keyword evidence="3" id="KW-1133">Transmembrane helix</keyword>
<reference evidence="5 6" key="1">
    <citation type="submission" date="2020-04" db="EMBL/GenBank/DDBJ databases">
        <authorList>
            <person name="Liu A."/>
        </authorList>
    </citation>
    <scope>NUCLEOTIDE SEQUENCE [LARGE SCALE GENOMIC DNA]</scope>
    <source>
        <strain evidence="5 6">RZ02</strain>
    </source>
</reference>
<evidence type="ECO:0000313" key="5">
    <source>
        <dbReference type="EMBL" id="NMW30599.1"/>
    </source>
</evidence>
<comment type="caution">
    <text evidence="5">The sequence shown here is derived from an EMBL/GenBank/DDBJ whole genome shotgun (WGS) entry which is preliminary data.</text>
</comment>
<dbReference type="CDD" id="cd06533">
    <property type="entry name" value="Glyco_transf_WecG_TagA"/>
    <property type="match status" value="1"/>
</dbReference>
<feature type="transmembrane region" description="Helical" evidence="3">
    <location>
        <begin position="272"/>
        <end position="293"/>
    </location>
</feature>
<protein>
    <submittedName>
        <fullName evidence="5">WecB/TagA/CpsF family glycosyltransferase</fullName>
    </submittedName>
</protein>
<dbReference type="Proteomes" id="UP000561181">
    <property type="component" value="Unassembled WGS sequence"/>
</dbReference>
<dbReference type="PANTHER" id="PTHR30576:SF10">
    <property type="entry name" value="SLL5057 PROTEIN"/>
    <property type="match status" value="1"/>
</dbReference>
<dbReference type="NCBIfam" id="TIGR00696">
    <property type="entry name" value="wecG_tagA_cpsF"/>
    <property type="match status" value="1"/>
</dbReference>
<evidence type="ECO:0000259" key="4">
    <source>
        <dbReference type="Pfam" id="PF02397"/>
    </source>
</evidence>
<feature type="domain" description="Bacterial sugar transferase" evidence="4">
    <location>
        <begin position="267"/>
        <end position="454"/>
    </location>
</feature>
<organism evidence="5 6">
    <name type="scientific">Pontixanthobacter rizhaonensis</name>
    <dbReference type="NCBI Taxonomy" id="2730337"/>
    <lineage>
        <taxon>Bacteria</taxon>
        <taxon>Pseudomonadati</taxon>
        <taxon>Pseudomonadota</taxon>
        <taxon>Alphaproteobacteria</taxon>
        <taxon>Sphingomonadales</taxon>
        <taxon>Erythrobacteraceae</taxon>
        <taxon>Pontixanthobacter</taxon>
    </lineage>
</organism>
<dbReference type="InterPro" id="IPR004629">
    <property type="entry name" value="WecG_TagA_CpsF"/>
</dbReference>
<evidence type="ECO:0000313" key="6">
    <source>
        <dbReference type="Proteomes" id="UP000561181"/>
    </source>
</evidence>
<dbReference type="EMBL" id="JABCRE010000002">
    <property type="protein sequence ID" value="NMW30599.1"/>
    <property type="molecule type" value="Genomic_DNA"/>
</dbReference>
<evidence type="ECO:0000256" key="3">
    <source>
        <dbReference type="SAM" id="Phobius"/>
    </source>
</evidence>
<evidence type="ECO:0000256" key="2">
    <source>
        <dbReference type="ARBA" id="ARBA00023169"/>
    </source>
</evidence>